<gene>
    <name evidence="1" type="ORF">ADICYQ_2742</name>
</gene>
<proteinExistence type="predicted"/>
<name>S7VFG3_9BACT</name>
<dbReference type="Proteomes" id="UP000014974">
    <property type="component" value="Unassembled WGS sequence"/>
</dbReference>
<dbReference type="EMBL" id="ATNM01000107">
    <property type="protein sequence ID" value="EPR68272.1"/>
    <property type="molecule type" value="Genomic_DNA"/>
</dbReference>
<sequence length="38" mass="4549">MLIYISIAALFFYSFKRLIETIALLLMDEVIYSWYLPS</sequence>
<reference evidence="1 2" key="1">
    <citation type="journal article" date="2013" name="Genome Announc.">
        <title>Draft Genome Sequence of Cyclobacterium qasimii Strain M12-11BT, Isolated from Arctic Marine Sediment.</title>
        <authorList>
            <person name="Shivaji S."/>
            <person name="Ara S."/>
            <person name="Singh A."/>
            <person name="Kumar Pinnaka A."/>
        </authorList>
    </citation>
    <scope>NUCLEOTIDE SEQUENCE [LARGE SCALE GENOMIC DNA]</scope>
    <source>
        <strain evidence="1 2">M12-11B</strain>
    </source>
</reference>
<organism evidence="1 2">
    <name type="scientific">Cyclobacterium qasimii M12-11B</name>
    <dbReference type="NCBI Taxonomy" id="641524"/>
    <lineage>
        <taxon>Bacteria</taxon>
        <taxon>Pseudomonadati</taxon>
        <taxon>Bacteroidota</taxon>
        <taxon>Cytophagia</taxon>
        <taxon>Cytophagales</taxon>
        <taxon>Cyclobacteriaceae</taxon>
        <taxon>Cyclobacterium</taxon>
    </lineage>
</organism>
<comment type="caution">
    <text evidence="1">The sequence shown here is derived from an EMBL/GenBank/DDBJ whole genome shotgun (WGS) entry which is preliminary data.</text>
</comment>
<evidence type="ECO:0000313" key="1">
    <source>
        <dbReference type="EMBL" id="EPR68272.1"/>
    </source>
</evidence>
<dbReference type="STRING" id="641524.ADICYQ_2742"/>
<dbReference type="AlphaFoldDB" id="S7VFG3"/>
<evidence type="ECO:0000313" key="2">
    <source>
        <dbReference type="Proteomes" id="UP000014974"/>
    </source>
</evidence>
<protein>
    <submittedName>
        <fullName evidence="1">Uncharacterized protein</fullName>
    </submittedName>
</protein>
<accession>S7VFG3</accession>